<dbReference type="InterPro" id="IPR007197">
    <property type="entry name" value="rSAM"/>
</dbReference>
<dbReference type="Gene3D" id="3.20.20.70">
    <property type="entry name" value="Aldolase class I"/>
    <property type="match status" value="1"/>
</dbReference>
<evidence type="ECO:0000256" key="5">
    <source>
        <dbReference type="ARBA" id="ARBA00022723"/>
    </source>
</evidence>
<dbReference type="HAMAP" id="MF_01611">
    <property type="entry name" value="FO_synth_sub1"/>
    <property type="match status" value="1"/>
</dbReference>
<dbReference type="CDD" id="cd01335">
    <property type="entry name" value="Radical_SAM"/>
    <property type="match status" value="1"/>
</dbReference>
<keyword evidence="4 10" id="KW-0949">S-adenosyl-L-methionine</keyword>
<evidence type="ECO:0000256" key="3">
    <source>
        <dbReference type="ARBA" id="ARBA00022485"/>
    </source>
</evidence>
<feature type="binding site" evidence="10">
    <location>
        <position position="25"/>
    </location>
    <ligand>
        <name>[4Fe-4S] cluster</name>
        <dbReference type="ChEBI" id="CHEBI:49883"/>
        <note>4Fe-4S-S-AdoMet</note>
    </ligand>
</feature>
<dbReference type="PROSITE" id="PS51918">
    <property type="entry name" value="RADICAL_SAM"/>
    <property type="match status" value="1"/>
</dbReference>
<protein>
    <recommendedName>
        <fullName evidence="2 10">7,8-didemethyl-8-hydroxy-5-deazariboflavin synthase</fullName>
        <ecNumber evidence="2 10">4.3.1.32</ecNumber>
    </recommendedName>
    <alternativeName>
        <fullName evidence="10">FO synthase subunit 1</fullName>
    </alternativeName>
</protein>
<dbReference type="InterPro" id="IPR058240">
    <property type="entry name" value="rSAM_sf"/>
</dbReference>
<evidence type="ECO:0000256" key="9">
    <source>
        <dbReference type="ARBA" id="ARBA00048974"/>
    </source>
</evidence>
<keyword evidence="7 10" id="KW-0411">Iron-sulfur</keyword>
<dbReference type="Pfam" id="PF04055">
    <property type="entry name" value="Radical_SAM"/>
    <property type="match status" value="1"/>
</dbReference>
<feature type="binding site" evidence="10">
    <location>
        <position position="18"/>
    </location>
    <ligand>
        <name>[4Fe-4S] cluster</name>
        <dbReference type="ChEBI" id="CHEBI:49883"/>
        <note>4Fe-4S-S-AdoMet</note>
    </ligand>
</feature>
<comment type="function">
    <text evidence="10">Catalyzes the radical-mediated synthesis of 7,8-didemethyl-8-hydroxy-5-deazariboflavin (FO) from 5-amino-5-(4-hydroxybenzyl)-6-(D-ribitylimino)-5,6-dihydrouracil.</text>
</comment>
<keyword evidence="3 10" id="KW-0004">4Fe-4S</keyword>
<dbReference type="SFLD" id="SFLDF00294">
    <property type="entry name" value="7_8-didemethyl-8-hydroxy-5-dea"/>
    <property type="match status" value="1"/>
</dbReference>
<evidence type="ECO:0000256" key="1">
    <source>
        <dbReference type="ARBA" id="ARBA00004712"/>
    </source>
</evidence>
<comment type="cofactor">
    <cofactor evidence="10">
        <name>[4Fe-4S] cluster</name>
        <dbReference type="ChEBI" id="CHEBI:49883"/>
    </cofactor>
    <text evidence="10">Binds 1 [4Fe-4S] cluster. The cluster is coordinated with 3 cysteines and an exchangeable S-adenosyl-L-methionine.</text>
</comment>
<comment type="subunit">
    <text evidence="10">The FO synthase complex consists of two subunits, CofG and CofH.</text>
</comment>
<keyword evidence="13" id="KW-1185">Reference proteome</keyword>
<accession>A0ABR9VN84</accession>
<dbReference type="NCBIfam" id="NF004884">
    <property type="entry name" value="PRK06245.1"/>
    <property type="match status" value="1"/>
</dbReference>
<proteinExistence type="inferred from homology"/>
<name>A0ABR9VN84_9SYNC</name>
<keyword evidence="8 10" id="KW-0456">Lyase</keyword>
<evidence type="ECO:0000256" key="10">
    <source>
        <dbReference type="HAMAP-Rule" id="MF_01611"/>
    </source>
</evidence>
<gene>
    <name evidence="10 12" type="primary">cofG</name>
    <name evidence="12" type="ORF">IQ217_02825</name>
</gene>
<dbReference type="NCBIfam" id="TIGR03550">
    <property type="entry name" value="F420_cofG"/>
    <property type="match status" value="1"/>
</dbReference>
<dbReference type="InterPro" id="IPR019939">
    <property type="entry name" value="CofG_family"/>
</dbReference>
<dbReference type="SUPFAM" id="SSF102114">
    <property type="entry name" value="Radical SAM enzymes"/>
    <property type="match status" value="1"/>
</dbReference>
<comment type="pathway">
    <text evidence="1 10">Cofactor biosynthesis; coenzyme F0 biosynthesis.</text>
</comment>
<sequence>MLTITYSPAHTLVPTYECFNRCSYCNFRREPGEDSWLTMAAAQQKLQQLAGLGVREILILAGEVHPQSSRRQAWFELIYNLGKIALDLGFYPHTNAGPLSRSEMARLKEVNFSLGLMLEQISPRLLTTVHRQAPSKDPQLRLEQLQLAGELAIPFTTGLLLGIGETDQEVADSLMAIAKVQRRYGHIQEVILQPHSPGQRQTDGIPAYGSQKLVEVVTLAREILPAEITLQIPPNLVANFSALLACLAAGVRDLGGIVPIDEVNPDYHHRSVEQLSQLLKENSYNLEPRFPVYPAYFNWLDPSLQRCLPDSVAAKG</sequence>
<evidence type="ECO:0000256" key="2">
    <source>
        <dbReference type="ARBA" id="ARBA00012126"/>
    </source>
</evidence>
<dbReference type="RefSeq" id="WP_194018860.1">
    <property type="nucleotide sequence ID" value="NZ_JADEVV010000005.1"/>
</dbReference>
<comment type="catalytic activity">
    <reaction evidence="9 10">
        <text>5-amino-5-(4-hydroxybenzyl)-6-(D-ribitylimino)-5,6-dihydrouracil + S-adenosyl-L-methionine = 7,8-didemethyl-8-hydroxy-5-deazariboflavin + 5'-deoxyadenosine + L-methionine + NH4(+) + H(+)</text>
        <dbReference type="Rhea" id="RHEA:55204"/>
        <dbReference type="ChEBI" id="CHEBI:15378"/>
        <dbReference type="ChEBI" id="CHEBI:17319"/>
        <dbReference type="ChEBI" id="CHEBI:28938"/>
        <dbReference type="ChEBI" id="CHEBI:57844"/>
        <dbReference type="ChEBI" id="CHEBI:59789"/>
        <dbReference type="ChEBI" id="CHEBI:59904"/>
        <dbReference type="ChEBI" id="CHEBI:85936"/>
        <dbReference type="EC" id="4.3.1.32"/>
    </reaction>
</comment>
<dbReference type="PANTHER" id="PTHR43076">
    <property type="entry name" value="FO SYNTHASE (COFH)"/>
    <property type="match status" value="1"/>
</dbReference>
<dbReference type="Proteomes" id="UP000658720">
    <property type="component" value="Unassembled WGS sequence"/>
</dbReference>
<dbReference type="SFLD" id="SFLDS00029">
    <property type="entry name" value="Radical_SAM"/>
    <property type="match status" value="1"/>
</dbReference>
<dbReference type="SFLD" id="SFLDG01388">
    <property type="entry name" value="7_8-didemethyl-8-hydroxy-5-dea"/>
    <property type="match status" value="1"/>
</dbReference>
<dbReference type="InterPro" id="IPR006638">
    <property type="entry name" value="Elp3/MiaA/NifB-like_rSAM"/>
</dbReference>
<keyword evidence="5 10" id="KW-0479">Metal-binding</keyword>
<evidence type="ECO:0000256" key="4">
    <source>
        <dbReference type="ARBA" id="ARBA00022691"/>
    </source>
</evidence>
<dbReference type="InterPro" id="IPR013785">
    <property type="entry name" value="Aldolase_TIM"/>
</dbReference>
<dbReference type="InterPro" id="IPR034405">
    <property type="entry name" value="F420"/>
</dbReference>
<dbReference type="EC" id="4.3.1.32" evidence="2 10"/>
<dbReference type="SFLD" id="SFLDG01064">
    <property type="entry name" value="F420__menaquinone_cofactor_bio"/>
    <property type="match status" value="1"/>
</dbReference>
<comment type="caution">
    <text evidence="12">The sequence shown here is derived from an EMBL/GenBank/DDBJ whole genome shotgun (WGS) entry which is preliminary data.</text>
</comment>
<evidence type="ECO:0000256" key="8">
    <source>
        <dbReference type="ARBA" id="ARBA00023239"/>
    </source>
</evidence>
<feature type="binding site" evidence="10">
    <location>
        <position position="22"/>
    </location>
    <ligand>
        <name>[4Fe-4S] cluster</name>
        <dbReference type="ChEBI" id="CHEBI:49883"/>
        <note>4Fe-4S-S-AdoMet</note>
    </ligand>
</feature>
<evidence type="ECO:0000313" key="12">
    <source>
        <dbReference type="EMBL" id="MBE9252805.1"/>
    </source>
</evidence>
<dbReference type="SMART" id="SM00729">
    <property type="entry name" value="Elp3"/>
    <property type="match status" value="1"/>
</dbReference>
<organism evidence="12 13">
    <name type="scientific">Synechocystis salina LEGE 00031</name>
    <dbReference type="NCBI Taxonomy" id="1828736"/>
    <lineage>
        <taxon>Bacteria</taxon>
        <taxon>Bacillati</taxon>
        <taxon>Cyanobacteriota</taxon>
        <taxon>Cyanophyceae</taxon>
        <taxon>Synechococcales</taxon>
        <taxon>Merismopediaceae</taxon>
        <taxon>Synechocystis</taxon>
    </lineage>
</organism>
<comment type="similarity">
    <text evidence="10">Belongs to the radical SAM superfamily. CofG family.</text>
</comment>
<dbReference type="EMBL" id="JADEVV010000005">
    <property type="protein sequence ID" value="MBE9252805.1"/>
    <property type="molecule type" value="Genomic_DNA"/>
</dbReference>
<feature type="domain" description="Radical SAM core" evidence="11">
    <location>
        <begin position="4"/>
        <end position="235"/>
    </location>
</feature>
<evidence type="ECO:0000256" key="7">
    <source>
        <dbReference type="ARBA" id="ARBA00023014"/>
    </source>
</evidence>
<evidence type="ECO:0000259" key="11">
    <source>
        <dbReference type="PROSITE" id="PS51918"/>
    </source>
</evidence>
<dbReference type="PANTHER" id="PTHR43076:SF15">
    <property type="entry name" value="7,8-DIDEMETHYL-8-HYDROXY-5-DEAZARIBOFLAVIN SYNTHASE"/>
    <property type="match status" value="1"/>
</dbReference>
<keyword evidence="6 10" id="KW-0408">Iron</keyword>
<evidence type="ECO:0000256" key="6">
    <source>
        <dbReference type="ARBA" id="ARBA00023004"/>
    </source>
</evidence>
<reference evidence="12 13" key="1">
    <citation type="submission" date="2020-10" db="EMBL/GenBank/DDBJ databases">
        <authorList>
            <person name="Castelo-Branco R."/>
            <person name="Eusebio N."/>
            <person name="Adriana R."/>
            <person name="Vieira A."/>
            <person name="Brugerolle De Fraissinette N."/>
            <person name="Rezende De Castro R."/>
            <person name="Schneider M.P."/>
            <person name="Vasconcelos V."/>
            <person name="Leao P.N."/>
        </authorList>
    </citation>
    <scope>NUCLEOTIDE SEQUENCE [LARGE SCALE GENOMIC DNA]</scope>
    <source>
        <strain evidence="12 13">LEGE 00031</strain>
    </source>
</reference>
<evidence type="ECO:0000313" key="13">
    <source>
        <dbReference type="Proteomes" id="UP000658720"/>
    </source>
</evidence>